<proteinExistence type="predicted"/>
<keyword evidence="1" id="KW-0472">Membrane</keyword>
<accession>A0A1G1V4S1</accession>
<dbReference type="EMBL" id="MHBZ01000036">
    <property type="protein sequence ID" value="OGY10384.1"/>
    <property type="molecule type" value="Genomic_DNA"/>
</dbReference>
<evidence type="ECO:0000256" key="1">
    <source>
        <dbReference type="SAM" id="Phobius"/>
    </source>
</evidence>
<reference evidence="2 3" key="1">
    <citation type="journal article" date="2016" name="Nat. Commun.">
        <title>Thousands of microbial genomes shed light on interconnected biogeochemical processes in an aquifer system.</title>
        <authorList>
            <person name="Anantharaman K."/>
            <person name="Brown C.T."/>
            <person name="Hug L.A."/>
            <person name="Sharon I."/>
            <person name="Castelle C.J."/>
            <person name="Probst A.J."/>
            <person name="Thomas B.C."/>
            <person name="Singh A."/>
            <person name="Wilkins M.J."/>
            <person name="Karaoz U."/>
            <person name="Brodie E.L."/>
            <person name="Williams K.H."/>
            <person name="Hubbard S.S."/>
            <person name="Banfield J.F."/>
        </authorList>
    </citation>
    <scope>NUCLEOTIDE SEQUENCE [LARGE SCALE GENOMIC DNA]</scope>
</reference>
<gene>
    <name evidence="2" type="ORF">A3D26_03680</name>
</gene>
<dbReference type="AlphaFoldDB" id="A0A1G1V4S1"/>
<evidence type="ECO:0000313" key="2">
    <source>
        <dbReference type="EMBL" id="OGY10384.1"/>
    </source>
</evidence>
<evidence type="ECO:0000313" key="3">
    <source>
        <dbReference type="Proteomes" id="UP000178319"/>
    </source>
</evidence>
<dbReference type="STRING" id="1797516.A3D26_03680"/>
<sequence>MEQANLPQQKPSSDLPLILTAIFGTVVLFLATLAVLNYFNILSLSKMFPEVLGWLPRQKTAGTELACLKTSPLFIGQTATINGFVTRVKDNTLTMRDDQGQTDSFEAAPNVQIYTFRSLTKPPNTSTGLSAIKLDQKATITLQADGGVYKIVSISYVPVASNP</sequence>
<organism evidence="2 3">
    <name type="scientific">Candidatus Blackburnbacteria bacterium RIFCSPHIGHO2_02_FULL_44_20</name>
    <dbReference type="NCBI Taxonomy" id="1797516"/>
    <lineage>
        <taxon>Bacteria</taxon>
        <taxon>Candidatus Blackburniibacteriota</taxon>
    </lineage>
</organism>
<keyword evidence="1" id="KW-0812">Transmembrane</keyword>
<keyword evidence="1" id="KW-1133">Transmembrane helix</keyword>
<feature type="transmembrane region" description="Helical" evidence="1">
    <location>
        <begin position="15"/>
        <end position="39"/>
    </location>
</feature>
<protein>
    <submittedName>
        <fullName evidence="2">Uncharacterized protein</fullName>
    </submittedName>
</protein>
<comment type="caution">
    <text evidence="2">The sequence shown here is derived from an EMBL/GenBank/DDBJ whole genome shotgun (WGS) entry which is preliminary data.</text>
</comment>
<dbReference type="Proteomes" id="UP000178319">
    <property type="component" value="Unassembled WGS sequence"/>
</dbReference>
<name>A0A1G1V4S1_9BACT</name>